<accession>A0A3M7QRQ9</accession>
<sequence length="171" mass="19920">MSPLFELHCKVYSKLSLHFFPKLHTPKVLDLLDFHQNLQVEAIFELHQKSLGSFVHIFLLETLNSKERQYLLHQLDKTRDKKGRKISPSFLNNFIIVFNYCLHLKNKAGILFELDISTKASFFNLDKKIIKITVTENISKKGLENNQINLALMPKYTQASSDYILIDDLLI</sequence>
<dbReference type="Proteomes" id="UP000276133">
    <property type="component" value="Unassembled WGS sequence"/>
</dbReference>
<keyword evidence="2" id="KW-1185">Reference proteome</keyword>
<evidence type="ECO:0000313" key="2">
    <source>
        <dbReference type="Proteomes" id="UP000276133"/>
    </source>
</evidence>
<evidence type="ECO:0000313" key="1">
    <source>
        <dbReference type="EMBL" id="RNA13675.1"/>
    </source>
</evidence>
<comment type="caution">
    <text evidence="1">The sequence shown here is derived from an EMBL/GenBank/DDBJ whole genome shotgun (WGS) entry which is preliminary data.</text>
</comment>
<dbReference type="EMBL" id="REGN01005347">
    <property type="protein sequence ID" value="RNA13675.1"/>
    <property type="molecule type" value="Genomic_DNA"/>
</dbReference>
<dbReference type="AlphaFoldDB" id="A0A3M7QRQ9"/>
<name>A0A3M7QRQ9_BRAPC</name>
<protein>
    <submittedName>
        <fullName evidence="1">Uncharacterized protein</fullName>
    </submittedName>
</protein>
<organism evidence="1 2">
    <name type="scientific">Brachionus plicatilis</name>
    <name type="common">Marine rotifer</name>
    <name type="synonym">Brachionus muelleri</name>
    <dbReference type="NCBI Taxonomy" id="10195"/>
    <lineage>
        <taxon>Eukaryota</taxon>
        <taxon>Metazoa</taxon>
        <taxon>Spiralia</taxon>
        <taxon>Gnathifera</taxon>
        <taxon>Rotifera</taxon>
        <taxon>Eurotatoria</taxon>
        <taxon>Monogononta</taxon>
        <taxon>Pseudotrocha</taxon>
        <taxon>Ploima</taxon>
        <taxon>Brachionidae</taxon>
        <taxon>Brachionus</taxon>
    </lineage>
</organism>
<gene>
    <name evidence="1" type="ORF">BpHYR1_016295</name>
</gene>
<proteinExistence type="predicted"/>
<reference evidence="1 2" key="1">
    <citation type="journal article" date="2018" name="Sci. Rep.">
        <title>Genomic signatures of local adaptation to the degree of environmental predictability in rotifers.</title>
        <authorList>
            <person name="Franch-Gras L."/>
            <person name="Hahn C."/>
            <person name="Garcia-Roger E.M."/>
            <person name="Carmona M.J."/>
            <person name="Serra M."/>
            <person name="Gomez A."/>
        </authorList>
    </citation>
    <scope>NUCLEOTIDE SEQUENCE [LARGE SCALE GENOMIC DNA]</scope>
    <source>
        <strain evidence="1">HYR1</strain>
    </source>
</reference>